<evidence type="ECO:0000313" key="1">
    <source>
        <dbReference type="EMBL" id="MEN2989688.1"/>
    </source>
</evidence>
<comment type="caution">
    <text evidence="1">The sequence shown here is derived from an EMBL/GenBank/DDBJ whole genome shotgun (WGS) entry which is preliminary data.</text>
</comment>
<proteinExistence type="predicted"/>
<organism evidence="1 2">
    <name type="scientific">Tistrella arctica</name>
    <dbReference type="NCBI Taxonomy" id="3133430"/>
    <lineage>
        <taxon>Bacteria</taxon>
        <taxon>Pseudomonadati</taxon>
        <taxon>Pseudomonadota</taxon>
        <taxon>Alphaproteobacteria</taxon>
        <taxon>Geminicoccales</taxon>
        <taxon>Geminicoccaceae</taxon>
        <taxon>Tistrella</taxon>
    </lineage>
</organism>
<sequence length="1214" mass="129749">MPTPRLTILPFLQSYDAATARLTVNLLLIPVGDPALPLSSLAGGAPVAPAFQGAAPMVVARLSDDAAHVATLASTPATTQTAQLAPPPTQAAIFDWLRAEFSITQPAVAHVRSTDYRVRKYLPLSYRRSHGFVAPKTALASIDDTYHCLLNCPPPATRPLQPPSDEISWGEAFAVIMRQPVVARAAGLIHSLTIDLPDSFPGGWLFFSLDAAHDFGAVAAADAEYLKLFATRVPALSRGIARPVFTATLFPVAVDAAAAAGFGALDRVFPEAAAFDDGFAKIVHARQPVHADSAAENEAGGPPLKLDPGIQLAWDDEDTLVATNRAVGTEMDGSLPPDAPSAVLGYRIDVRAAGDAAWTSLTAITSPGFSVGAAMVPGFAAEQQVEVHPMTVGGQFWLPAFFTRWAGGSLTAPDDDEIMLRGPARTAPLPYAGIGADAVPLRYGRHYEFRVRLADTTGGGPAVQDAGINPAPAPVAGWHFRRHIAPGPVTLRDVDGAGAHTPRQFRITRPVILYPQAVFTGAPGAYIHLRDIARANQLAAPANRVMPAMPDPDADHLEIRVLVAAPRFDPAGGHTGFTELYRTHRAFPPLVDLAAPDPLDITLDWVDCARLTDLAWPAAGTPPGTETGPLRLPTDRQVRIEIRALGRNDPTYFGSDAARHGAVSELWAGSVTVPAASRTPLLRPTTPQERLASVFLQPDGPRAAATAVAAAQAAASPLMAERLAAAVRLVADDGTLYGAPGRRTVFGCAGLKHHLAPDYGALTLTSAIELERVWLNVIRLTLDRDWSWTGLSAPAIQIHRRVELRGTGQIATSAVGRISMDHAVNQQAFRANPQRDGIDIVFVDALEPPLDAQGFPHEVLITYTLTARFSDATTEVITLDGHLPVATAPEAVPRVVSAGHAFSDYAILGDYEGTGRRQRLLWLEFDADPRKDPRDIYYARMLSSTPDPMLMPGHEPAADPAPHGDLDLDPETVRVIRPGQGDDHAGLGAMQPLIKATDSDRHYALPLPAHLSRQSAELFGFFTYELRLGHPEGTADAPFWSTAQARFGPGFVLDGVQHPAPDMGCAARRTRDHLALQAGYATPVLGGRLIRMAQPNTDIWFVLYGRVMQADGASWRNIQIDMRRAQPVIDRPSHGRRSIRPPVGRAVWSTADITARLDEIGFDPATPLTALAVELLPEPNGAFTDPLAGDLGEVRILRSSPLIAIDGDCCPPDV</sequence>
<dbReference type="Proteomes" id="UP001413721">
    <property type="component" value="Unassembled WGS sequence"/>
</dbReference>
<dbReference type="EMBL" id="JBBKTW010000005">
    <property type="protein sequence ID" value="MEN2989688.1"/>
    <property type="molecule type" value="Genomic_DNA"/>
</dbReference>
<name>A0ABU9YLK1_9PROT</name>
<gene>
    <name evidence="1" type="ORF">WG926_15335</name>
</gene>
<evidence type="ECO:0008006" key="3">
    <source>
        <dbReference type="Google" id="ProtNLM"/>
    </source>
</evidence>
<evidence type="ECO:0000313" key="2">
    <source>
        <dbReference type="Proteomes" id="UP001413721"/>
    </source>
</evidence>
<reference evidence="1 2" key="1">
    <citation type="submission" date="2024-03" db="EMBL/GenBank/DDBJ databases">
        <title>High-quality draft genome sequencing of Tistrella sp. BH-R2-4.</title>
        <authorList>
            <person name="Dong C."/>
        </authorList>
    </citation>
    <scope>NUCLEOTIDE SEQUENCE [LARGE SCALE GENOMIC DNA]</scope>
    <source>
        <strain evidence="1 2">BH-R2-4</strain>
    </source>
</reference>
<protein>
    <recommendedName>
        <fullName evidence="3">Baseplate protein J-like domain-containing protein</fullName>
    </recommendedName>
</protein>
<accession>A0ABU9YLK1</accession>
<dbReference type="RefSeq" id="WP_345937687.1">
    <property type="nucleotide sequence ID" value="NZ_JBBKTW010000005.1"/>
</dbReference>
<keyword evidence="2" id="KW-1185">Reference proteome</keyword>